<dbReference type="SUPFAM" id="SSF51366">
    <property type="entry name" value="Ribulose-phoshate binding barrel"/>
    <property type="match status" value="1"/>
</dbReference>
<comment type="similarity">
    <text evidence="9">Belongs to the TrpF family.</text>
</comment>
<evidence type="ECO:0000256" key="6">
    <source>
        <dbReference type="ARBA" id="ARBA00022822"/>
    </source>
</evidence>
<evidence type="ECO:0000256" key="8">
    <source>
        <dbReference type="ARBA" id="ARBA00023235"/>
    </source>
</evidence>
<evidence type="ECO:0000256" key="7">
    <source>
        <dbReference type="ARBA" id="ARBA00023141"/>
    </source>
</evidence>
<dbReference type="InterPro" id="IPR044643">
    <property type="entry name" value="TrpF_fam"/>
</dbReference>
<dbReference type="PANTHER" id="PTHR42894">
    <property type="entry name" value="N-(5'-PHOSPHORIBOSYL)ANTHRANILATE ISOMERASE"/>
    <property type="match status" value="1"/>
</dbReference>
<keyword evidence="7 9" id="KW-0057">Aromatic amino acid biosynthesis</keyword>
<dbReference type="GO" id="GO:0004640">
    <property type="term" value="F:phosphoribosylanthranilate isomerase activity"/>
    <property type="evidence" value="ECO:0007669"/>
    <property type="project" value="UniProtKB-EC"/>
</dbReference>
<sequence>MTVPTKICGLSTPETVSAAVAGGVSHIGFMFFDKSPRNITPDAAERLTAEARARNVKIVAVTVDPDDELVDRLAAILKPDLFQLHGAETPARARAVAARTGAGIIKALSISNAHDLSAAKAYEAAADHLMFDAKAPQDSELPGGNGARFDWTLMMGHRFQRPWFLAGGLDPWNVVDAVRLSGAPMVDVSSGVERGPGLKDPALITAFLEAVRRA</sequence>
<evidence type="ECO:0000256" key="3">
    <source>
        <dbReference type="ARBA" id="ARBA00012572"/>
    </source>
</evidence>
<keyword evidence="6 9" id="KW-0822">Tryptophan biosynthesis</keyword>
<proteinExistence type="inferred from homology"/>
<keyword evidence="8 9" id="KW-0413">Isomerase</keyword>
<dbReference type="Pfam" id="PF00697">
    <property type="entry name" value="PRAI"/>
    <property type="match status" value="1"/>
</dbReference>
<comment type="caution">
    <text evidence="11">The sequence shown here is derived from an EMBL/GenBank/DDBJ whole genome shotgun (WGS) entry which is preliminary data.</text>
</comment>
<dbReference type="PANTHER" id="PTHR42894:SF1">
    <property type="entry name" value="N-(5'-PHOSPHORIBOSYL)ANTHRANILATE ISOMERASE"/>
    <property type="match status" value="1"/>
</dbReference>
<dbReference type="EMBL" id="JAOTJD010000065">
    <property type="protein sequence ID" value="MFD3266546.1"/>
    <property type="molecule type" value="Genomic_DNA"/>
</dbReference>
<evidence type="ECO:0000256" key="2">
    <source>
        <dbReference type="ARBA" id="ARBA00004664"/>
    </source>
</evidence>
<evidence type="ECO:0000313" key="11">
    <source>
        <dbReference type="EMBL" id="MFD3266546.1"/>
    </source>
</evidence>
<dbReference type="InterPro" id="IPR001240">
    <property type="entry name" value="PRAI_dom"/>
</dbReference>
<name>A0ABW6CWR9_9CAUL</name>
<dbReference type="HAMAP" id="MF_00135">
    <property type="entry name" value="PRAI"/>
    <property type="match status" value="1"/>
</dbReference>
<protein>
    <recommendedName>
        <fullName evidence="4 9">N-(5'-phosphoribosyl)anthranilate isomerase</fullName>
        <shortName evidence="9">PRAI</shortName>
        <ecNumber evidence="3 9">5.3.1.24</ecNumber>
    </recommendedName>
</protein>
<evidence type="ECO:0000256" key="1">
    <source>
        <dbReference type="ARBA" id="ARBA00001164"/>
    </source>
</evidence>
<dbReference type="EC" id="5.3.1.24" evidence="3 9"/>
<dbReference type="InterPro" id="IPR011060">
    <property type="entry name" value="RibuloseP-bd_barrel"/>
</dbReference>
<feature type="domain" description="N-(5'phosphoribosyl) anthranilate isomerase (PRAI)" evidence="10">
    <location>
        <begin position="6"/>
        <end position="209"/>
    </location>
</feature>
<evidence type="ECO:0000259" key="10">
    <source>
        <dbReference type="Pfam" id="PF00697"/>
    </source>
</evidence>
<comment type="catalytic activity">
    <reaction evidence="1 9">
        <text>N-(5-phospho-beta-D-ribosyl)anthranilate = 1-(2-carboxyphenylamino)-1-deoxy-D-ribulose 5-phosphate</text>
        <dbReference type="Rhea" id="RHEA:21540"/>
        <dbReference type="ChEBI" id="CHEBI:18277"/>
        <dbReference type="ChEBI" id="CHEBI:58613"/>
        <dbReference type="EC" id="5.3.1.24"/>
    </reaction>
</comment>
<keyword evidence="12" id="KW-1185">Reference proteome</keyword>
<organism evidence="11 12">
    <name type="scientific">Phenylobacterium ferrooxidans</name>
    <dbReference type="NCBI Taxonomy" id="2982689"/>
    <lineage>
        <taxon>Bacteria</taxon>
        <taxon>Pseudomonadati</taxon>
        <taxon>Pseudomonadota</taxon>
        <taxon>Alphaproteobacteria</taxon>
        <taxon>Caulobacterales</taxon>
        <taxon>Caulobacteraceae</taxon>
        <taxon>Phenylobacterium</taxon>
    </lineage>
</organism>
<keyword evidence="5 9" id="KW-0028">Amino-acid biosynthesis</keyword>
<dbReference type="CDD" id="cd00405">
    <property type="entry name" value="PRAI"/>
    <property type="match status" value="1"/>
</dbReference>
<dbReference type="NCBIfam" id="NF002295">
    <property type="entry name" value="PRK01222.1-1"/>
    <property type="match status" value="1"/>
</dbReference>
<evidence type="ECO:0000256" key="9">
    <source>
        <dbReference type="HAMAP-Rule" id="MF_00135"/>
    </source>
</evidence>
<gene>
    <name evidence="9" type="primary">trpF</name>
    <name evidence="11" type="ORF">OCL97_21620</name>
</gene>
<evidence type="ECO:0000313" key="12">
    <source>
        <dbReference type="Proteomes" id="UP001598130"/>
    </source>
</evidence>
<dbReference type="Proteomes" id="UP001598130">
    <property type="component" value="Unassembled WGS sequence"/>
</dbReference>
<accession>A0ABW6CWR9</accession>
<evidence type="ECO:0000256" key="5">
    <source>
        <dbReference type="ARBA" id="ARBA00022605"/>
    </source>
</evidence>
<reference evidence="11 12" key="1">
    <citation type="submission" date="2022-09" db="EMBL/GenBank/DDBJ databases">
        <title>New species of Phenylobacterium.</title>
        <authorList>
            <person name="Mieszkin S."/>
        </authorList>
    </citation>
    <scope>NUCLEOTIDE SEQUENCE [LARGE SCALE GENOMIC DNA]</scope>
    <source>
        <strain evidence="11 12">HK31-G</strain>
    </source>
</reference>
<comment type="pathway">
    <text evidence="2 9">Amino-acid biosynthesis; L-tryptophan biosynthesis; L-tryptophan from chorismate: step 3/5.</text>
</comment>
<evidence type="ECO:0000256" key="4">
    <source>
        <dbReference type="ARBA" id="ARBA00022272"/>
    </source>
</evidence>
<dbReference type="Gene3D" id="3.20.20.70">
    <property type="entry name" value="Aldolase class I"/>
    <property type="match status" value="1"/>
</dbReference>
<dbReference type="InterPro" id="IPR013785">
    <property type="entry name" value="Aldolase_TIM"/>
</dbReference>
<dbReference type="RefSeq" id="WP_377371787.1">
    <property type="nucleotide sequence ID" value="NZ_JAOTJD010000065.1"/>
</dbReference>